<keyword evidence="3 5" id="KW-0067">ATP-binding</keyword>
<proteinExistence type="predicted"/>
<dbReference type="Proteomes" id="UP001300383">
    <property type="component" value="Unassembled WGS sequence"/>
</dbReference>
<evidence type="ECO:0000313" key="5">
    <source>
        <dbReference type="EMBL" id="MDI9241863.1"/>
    </source>
</evidence>
<dbReference type="GO" id="GO:0016887">
    <property type="term" value="F:ATP hydrolysis activity"/>
    <property type="evidence" value="ECO:0007669"/>
    <property type="project" value="InterPro"/>
</dbReference>
<dbReference type="PROSITE" id="PS50893">
    <property type="entry name" value="ABC_TRANSPORTER_2"/>
    <property type="match status" value="1"/>
</dbReference>
<sequence>MKQIIISHLCKSYGGEPVLSDFSAELPVGEVTVFMGRSGCGKTTLLRLLMGLEKPDSGTVSGVPKAMSAVFQEDRLFEAFHAVANLKGALGKDADEQAIREHLSQLELTGEALKKPVLELSGGMRRRVALARAVLAESGILFLDEPFDGLDGVTKKKAAEYVKRHREGRTVLLVTHDRAEAESLGGTIIFMDKEGENHGREN</sequence>
<gene>
    <name evidence="5" type="ORF">QJ036_05140</name>
</gene>
<reference evidence="5 6" key="1">
    <citation type="submission" date="2023-05" db="EMBL/GenBank/DDBJ databases">
        <title>[ruminococcus] sp. nov., isolated from a pig farm feces dump.</title>
        <authorList>
            <person name="Chang Y.-H."/>
        </authorList>
    </citation>
    <scope>NUCLEOTIDE SEQUENCE [LARGE SCALE GENOMIC DNA]</scope>
    <source>
        <strain evidence="5 6">YH-rum2234</strain>
    </source>
</reference>
<dbReference type="InterPro" id="IPR050093">
    <property type="entry name" value="ABC_SmlMolc_Importer"/>
</dbReference>
<evidence type="ECO:0000313" key="6">
    <source>
        <dbReference type="Proteomes" id="UP001300383"/>
    </source>
</evidence>
<dbReference type="EMBL" id="JASGBQ010000005">
    <property type="protein sequence ID" value="MDI9241863.1"/>
    <property type="molecule type" value="Genomic_DNA"/>
</dbReference>
<dbReference type="PANTHER" id="PTHR42781:SF4">
    <property type="entry name" value="SPERMIDINE_PUTRESCINE IMPORT ATP-BINDING PROTEIN POTA"/>
    <property type="match status" value="1"/>
</dbReference>
<feature type="domain" description="ABC transporter" evidence="4">
    <location>
        <begin position="4"/>
        <end position="202"/>
    </location>
</feature>
<evidence type="ECO:0000259" key="4">
    <source>
        <dbReference type="PROSITE" id="PS50893"/>
    </source>
</evidence>
<dbReference type="InterPro" id="IPR027417">
    <property type="entry name" value="P-loop_NTPase"/>
</dbReference>
<dbReference type="InterPro" id="IPR003593">
    <property type="entry name" value="AAA+_ATPase"/>
</dbReference>
<dbReference type="RefSeq" id="WP_283230367.1">
    <property type="nucleotide sequence ID" value="NZ_JASGBQ010000005.1"/>
</dbReference>
<keyword evidence="6" id="KW-1185">Reference proteome</keyword>
<evidence type="ECO:0000256" key="1">
    <source>
        <dbReference type="ARBA" id="ARBA00022448"/>
    </source>
</evidence>
<dbReference type="AlphaFoldDB" id="A0AAP4BBH6"/>
<dbReference type="SMART" id="SM00382">
    <property type="entry name" value="AAA"/>
    <property type="match status" value="1"/>
</dbReference>
<organism evidence="5 6">
    <name type="scientific">Fusibacillus kribbianus</name>
    <dbReference type="NCBI Taxonomy" id="3044208"/>
    <lineage>
        <taxon>Bacteria</taxon>
        <taxon>Bacillati</taxon>
        <taxon>Bacillota</taxon>
        <taxon>Clostridia</taxon>
        <taxon>Lachnospirales</taxon>
        <taxon>Lachnospiraceae</taxon>
        <taxon>Fusibacillus</taxon>
    </lineage>
</organism>
<evidence type="ECO:0000256" key="2">
    <source>
        <dbReference type="ARBA" id="ARBA00022741"/>
    </source>
</evidence>
<dbReference type="Gene3D" id="3.40.50.300">
    <property type="entry name" value="P-loop containing nucleotide triphosphate hydrolases"/>
    <property type="match status" value="1"/>
</dbReference>
<dbReference type="GO" id="GO:0005524">
    <property type="term" value="F:ATP binding"/>
    <property type="evidence" value="ECO:0007669"/>
    <property type="project" value="UniProtKB-KW"/>
</dbReference>
<keyword evidence="1" id="KW-0813">Transport</keyword>
<dbReference type="Pfam" id="PF00005">
    <property type="entry name" value="ABC_tran"/>
    <property type="match status" value="1"/>
</dbReference>
<accession>A0AAP4BBH6</accession>
<comment type="caution">
    <text evidence="5">The sequence shown here is derived from an EMBL/GenBank/DDBJ whole genome shotgun (WGS) entry which is preliminary data.</text>
</comment>
<protein>
    <submittedName>
        <fullName evidence="5">ATP-binding cassette domain-containing protein</fullName>
    </submittedName>
</protein>
<dbReference type="InterPro" id="IPR017871">
    <property type="entry name" value="ABC_transporter-like_CS"/>
</dbReference>
<evidence type="ECO:0000256" key="3">
    <source>
        <dbReference type="ARBA" id="ARBA00022840"/>
    </source>
</evidence>
<dbReference type="InterPro" id="IPR003439">
    <property type="entry name" value="ABC_transporter-like_ATP-bd"/>
</dbReference>
<name>A0AAP4BBH6_9FIRM</name>
<dbReference type="PANTHER" id="PTHR42781">
    <property type="entry name" value="SPERMIDINE/PUTRESCINE IMPORT ATP-BINDING PROTEIN POTA"/>
    <property type="match status" value="1"/>
</dbReference>
<dbReference type="PROSITE" id="PS00211">
    <property type="entry name" value="ABC_TRANSPORTER_1"/>
    <property type="match status" value="1"/>
</dbReference>
<dbReference type="SUPFAM" id="SSF52540">
    <property type="entry name" value="P-loop containing nucleoside triphosphate hydrolases"/>
    <property type="match status" value="1"/>
</dbReference>
<keyword evidence="2" id="KW-0547">Nucleotide-binding</keyword>